<accession>A0AA35WJH8</accession>
<dbReference type="InterPro" id="IPR029069">
    <property type="entry name" value="HotDog_dom_sf"/>
</dbReference>
<dbReference type="CDD" id="cd03441">
    <property type="entry name" value="R_hydratase_like"/>
    <property type="match status" value="1"/>
</dbReference>
<comment type="caution">
    <text evidence="2">The sequence shown here is derived from an EMBL/GenBank/DDBJ whole genome shotgun (WGS) entry which is preliminary data.</text>
</comment>
<evidence type="ECO:0000313" key="3">
    <source>
        <dbReference type="Proteomes" id="UP001174909"/>
    </source>
</evidence>
<gene>
    <name evidence="2" type="ORF">GBAR_LOCUS13869</name>
</gene>
<dbReference type="InterPro" id="IPR039569">
    <property type="entry name" value="FAS1-like_DH_region"/>
</dbReference>
<feature type="domain" description="FAS1-like dehydratase" evidence="1">
    <location>
        <begin position="13"/>
        <end position="151"/>
    </location>
</feature>
<organism evidence="2 3">
    <name type="scientific">Geodia barretti</name>
    <name type="common">Barrett's horny sponge</name>
    <dbReference type="NCBI Taxonomy" id="519541"/>
    <lineage>
        <taxon>Eukaryota</taxon>
        <taxon>Metazoa</taxon>
        <taxon>Porifera</taxon>
        <taxon>Demospongiae</taxon>
        <taxon>Heteroscleromorpha</taxon>
        <taxon>Tetractinellida</taxon>
        <taxon>Astrophorina</taxon>
        <taxon>Geodiidae</taxon>
        <taxon>Geodia</taxon>
    </lineage>
</organism>
<sequence length="299" mass="32860">MTETLITDEVRALVGTETESERNRFPISEEMAFDVADAIEDANPLYQDAVHASKSRFAGILCPPLATWKDIGPPIGYFGAGQESHFQVPLPFNSYGLNGGSDWQFLRPAYAGNWITRQFKILDIFEKQGRSGLLVFVVRQETQTNQLGQVISLAKRVSIHRSLPEQAGVDTERPGDAPQLQTVPVAPPGADSILPKPSPVSMAQRHFEDVSVGDILPPVVKGPMTTSHLVRWAAANGNYARIHWDLPFAQLEQGLANVVVNGSLKNQYLGQLMIDFAGEKVGSSVYLCNTGEWIIRAMF</sequence>
<reference evidence="2" key="1">
    <citation type="submission" date="2023-03" db="EMBL/GenBank/DDBJ databases">
        <authorList>
            <person name="Steffen K."/>
            <person name="Cardenas P."/>
        </authorList>
    </citation>
    <scope>NUCLEOTIDE SEQUENCE</scope>
</reference>
<proteinExistence type="predicted"/>
<evidence type="ECO:0000259" key="1">
    <source>
        <dbReference type="Pfam" id="PF13452"/>
    </source>
</evidence>
<dbReference type="AlphaFoldDB" id="A0AA35WJH8"/>
<dbReference type="Pfam" id="PF13452">
    <property type="entry name" value="FAS1_DH_region"/>
    <property type="match status" value="1"/>
</dbReference>
<dbReference type="SUPFAM" id="SSF54637">
    <property type="entry name" value="Thioesterase/thiol ester dehydrase-isomerase"/>
    <property type="match status" value="2"/>
</dbReference>
<keyword evidence="3" id="KW-1185">Reference proteome</keyword>
<name>A0AA35WJH8_GEOBA</name>
<dbReference type="Proteomes" id="UP001174909">
    <property type="component" value="Unassembled WGS sequence"/>
</dbReference>
<protein>
    <recommendedName>
        <fullName evidence="1">FAS1-like dehydratase domain-containing protein</fullName>
    </recommendedName>
</protein>
<dbReference type="EMBL" id="CASHTH010002030">
    <property type="protein sequence ID" value="CAI8023768.1"/>
    <property type="molecule type" value="Genomic_DNA"/>
</dbReference>
<dbReference type="Gene3D" id="3.10.129.10">
    <property type="entry name" value="Hotdog Thioesterase"/>
    <property type="match status" value="2"/>
</dbReference>
<evidence type="ECO:0000313" key="2">
    <source>
        <dbReference type="EMBL" id="CAI8023768.1"/>
    </source>
</evidence>